<gene>
    <name evidence="1" type="ORF">PhaeoP97_00883</name>
</gene>
<name>A0A1L3I2H4_9RHOB</name>
<evidence type="ECO:0000313" key="2">
    <source>
        <dbReference type="Proteomes" id="UP000183859"/>
    </source>
</evidence>
<keyword evidence="2" id="KW-1185">Reference proteome</keyword>
<dbReference type="Proteomes" id="UP000183859">
    <property type="component" value="Chromosome"/>
</dbReference>
<dbReference type="InterPro" id="IPR018912">
    <property type="entry name" value="DUF2478"/>
</dbReference>
<dbReference type="EMBL" id="CP016364">
    <property type="protein sequence ID" value="APG46314.1"/>
    <property type="molecule type" value="Genomic_DNA"/>
</dbReference>
<dbReference type="Pfam" id="PF10649">
    <property type="entry name" value="DUF2478"/>
    <property type="match status" value="1"/>
</dbReference>
<sequence>MHLSYVMTQERGATDKLLTALAERLQADGLRLAGIVQTNTECYDNALCDMDVRVLPAGETIRISQSLGPEARGCRLNPDALERAVGQVTAALGQDPAPQVLLVNKFGKHEADGRGMRPVIGEALARGAVVVSGVNRMNVDAFQTFAEGVAQEAQPDLDALAAWVHSAVEKAAAEATD</sequence>
<reference evidence="2" key="1">
    <citation type="submission" date="2016-07" db="EMBL/GenBank/DDBJ databases">
        <title>Phaeobacter portensis sp. nov., a tropodithietic acid producing bacterium isolated from a German harbor.</title>
        <authorList>
            <person name="Freese H.M."/>
            <person name="Bunk B."/>
            <person name="Breider S."/>
            <person name="Brinkhoff T."/>
        </authorList>
    </citation>
    <scope>NUCLEOTIDE SEQUENCE [LARGE SCALE GENOMIC DNA]</scope>
    <source>
        <strain evidence="2">P97</strain>
    </source>
</reference>
<dbReference type="KEGG" id="php:PhaeoP97_00883"/>
<dbReference type="RefSeq" id="WP_072506291.1">
    <property type="nucleotide sequence ID" value="NZ_CP016364.1"/>
</dbReference>
<dbReference type="OrthoDB" id="5918880at2"/>
<dbReference type="AlphaFoldDB" id="A0A1L3I2H4"/>
<evidence type="ECO:0000313" key="1">
    <source>
        <dbReference type="EMBL" id="APG46314.1"/>
    </source>
</evidence>
<accession>A0A1L3I2H4</accession>
<protein>
    <submittedName>
        <fullName evidence="1">ABC-type molybdate transport system, ATPase component</fullName>
    </submittedName>
</protein>
<organism evidence="1 2">
    <name type="scientific">Phaeobacter porticola</name>
    <dbReference type="NCBI Taxonomy" id="1844006"/>
    <lineage>
        <taxon>Bacteria</taxon>
        <taxon>Pseudomonadati</taxon>
        <taxon>Pseudomonadota</taxon>
        <taxon>Alphaproteobacteria</taxon>
        <taxon>Rhodobacterales</taxon>
        <taxon>Roseobacteraceae</taxon>
        <taxon>Phaeobacter</taxon>
    </lineage>
</organism>
<dbReference type="STRING" id="1844006.PhaeoP97_00883"/>
<proteinExistence type="predicted"/>